<dbReference type="Proteomes" id="UP000290572">
    <property type="component" value="Unassembled WGS sequence"/>
</dbReference>
<comment type="caution">
    <text evidence="7">The sequence shown here is derived from an EMBL/GenBank/DDBJ whole genome shotgun (WGS) entry which is preliminary data.</text>
</comment>
<gene>
    <name evidence="7" type="ORF">ROHU_023617</name>
    <name evidence="6" type="ORF">ROHU_032281</name>
</gene>
<accession>A0A498MP55</accession>
<evidence type="ECO:0000313" key="7">
    <source>
        <dbReference type="EMBL" id="RXN22110.1"/>
    </source>
</evidence>
<keyword evidence="2" id="KW-1015">Disulfide bond</keyword>
<dbReference type="InterPro" id="IPR036116">
    <property type="entry name" value="FN3_sf"/>
</dbReference>
<dbReference type="Gene3D" id="2.60.40.10">
    <property type="entry name" value="Immunoglobulins"/>
    <property type="match status" value="1"/>
</dbReference>
<feature type="domain" description="Ig-like" evidence="5">
    <location>
        <begin position="31"/>
        <end position="91"/>
    </location>
</feature>
<feature type="chain" id="PRO_5033439939" evidence="4">
    <location>
        <begin position="17"/>
        <end position="262"/>
    </location>
</feature>
<evidence type="ECO:0000313" key="8">
    <source>
        <dbReference type="Proteomes" id="UP000290572"/>
    </source>
</evidence>
<dbReference type="InterPro" id="IPR050676">
    <property type="entry name" value="IL-12"/>
</dbReference>
<dbReference type="SUPFAM" id="SSF49265">
    <property type="entry name" value="Fibronectin type III"/>
    <property type="match status" value="1"/>
</dbReference>
<protein>
    <submittedName>
        <fullName evidence="7">Interleukin-12 subunit beta-like protein</fullName>
    </submittedName>
</protein>
<dbReference type="AlphaFoldDB" id="A0A498MP55"/>
<dbReference type="InterPro" id="IPR013783">
    <property type="entry name" value="Ig-like_fold"/>
</dbReference>
<organism evidence="7 8">
    <name type="scientific">Labeo rohita</name>
    <name type="common">Indian major carp</name>
    <name type="synonym">Cyprinus rohita</name>
    <dbReference type="NCBI Taxonomy" id="84645"/>
    <lineage>
        <taxon>Eukaryota</taxon>
        <taxon>Metazoa</taxon>
        <taxon>Chordata</taxon>
        <taxon>Craniata</taxon>
        <taxon>Vertebrata</taxon>
        <taxon>Euteleostomi</taxon>
        <taxon>Actinopterygii</taxon>
        <taxon>Neopterygii</taxon>
        <taxon>Teleostei</taxon>
        <taxon>Ostariophysi</taxon>
        <taxon>Cypriniformes</taxon>
        <taxon>Cyprinidae</taxon>
        <taxon>Labeoninae</taxon>
        <taxon>Labeonini</taxon>
        <taxon>Labeo</taxon>
    </lineage>
</organism>
<evidence type="ECO:0000313" key="6">
    <source>
        <dbReference type="EMBL" id="RXN07361.1"/>
    </source>
</evidence>
<keyword evidence="8" id="KW-1185">Reference proteome</keyword>
<dbReference type="STRING" id="84645.A0A498MP55"/>
<evidence type="ECO:0000256" key="2">
    <source>
        <dbReference type="ARBA" id="ARBA00023157"/>
    </source>
</evidence>
<reference evidence="7 8" key="1">
    <citation type="submission" date="2018-03" db="EMBL/GenBank/DDBJ databases">
        <title>Draft genome sequence of Rohu Carp (Labeo rohita).</title>
        <authorList>
            <person name="Das P."/>
            <person name="Kushwaha B."/>
            <person name="Joshi C.G."/>
            <person name="Kumar D."/>
            <person name="Nagpure N.S."/>
            <person name="Sahoo L."/>
            <person name="Das S.P."/>
            <person name="Bit A."/>
            <person name="Patnaik S."/>
            <person name="Meher P.K."/>
            <person name="Jayasankar P."/>
            <person name="Koringa P.G."/>
            <person name="Patel N.V."/>
            <person name="Hinsu A.T."/>
            <person name="Kumar R."/>
            <person name="Pandey M."/>
            <person name="Agarwal S."/>
            <person name="Srivastava S."/>
            <person name="Singh M."/>
            <person name="Iquebal M.A."/>
            <person name="Jaiswal S."/>
            <person name="Angadi U.B."/>
            <person name="Kumar N."/>
            <person name="Raza M."/>
            <person name="Shah T.M."/>
            <person name="Rai A."/>
            <person name="Jena J.K."/>
        </authorList>
    </citation>
    <scope>NUCLEOTIDE SEQUENCE [LARGE SCALE GENOMIC DNA]</scope>
    <source>
        <strain evidence="7">DASCIFA01</strain>
        <tissue evidence="7">Testis</tissue>
    </source>
</reference>
<name>A0A498MP55_LABRO</name>
<dbReference type="PANTHER" id="PTHR48485">
    <property type="entry name" value="INTERLEUKIN-12 SUBUNIT BETA-RELATED"/>
    <property type="match status" value="1"/>
</dbReference>
<keyword evidence="3" id="KW-0325">Glycoprotein</keyword>
<dbReference type="EMBL" id="QBIY01013347">
    <property type="protein sequence ID" value="RXN07361.1"/>
    <property type="molecule type" value="Genomic_DNA"/>
</dbReference>
<proteinExistence type="predicted"/>
<evidence type="ECO:0000259" key="5">
    <source>
        <dbReference type="PROSITE" id="PS50835"/>
    </source>
</evidence>
<dbReference type="EMBL" id="QBIY01012603">
    <property type="protein sequence ID" value="RXN22110.1"/>
    <property type="molecule type" value="Genomic_DNA"/>
</dbReference>
<dbReference type="PANTHER" id="PTHR48485:SF4">
    <property type="entry name" value="INTERLEUKIN-12 SUBUNIT BETA"/>
    <property type="match status" value="1"/>
</dbReference>
<sequence>MFVLLLSALLFLQSSADGSIKTAENYWTLKPNVLVVNVDASEDVNMVPLVCGEAYEGKHITWTRNNDENLEAQGNRIVVTVEAWKGGNYSCFDSEGTYLNHTLVLAHWTFRKIIKNIPEKEEVERVNLTIYFRSSFVVESYNAKFYIMDIVRPDKVPISRINKTSVEVRYPQSWSTPSSYFPLMFQVKEIRCRKCEKCDCSKPNSQEIFFSQNHQLPVTKGMTVCVRARDEFCNSSWSEWNLYKCKARKNKQRNQEPKLKML</sequence>
<evidence type="ECO:0000256" key="1">
    <source>
        <dbReference type="ARBA" id="ARBA00022729"/>
    </source>
</evidence>
<keyword evidence="1 4" id="KW-0732">Signal</keyword>
<dbReference type="InterPro" id="IPR007110">
    <property type="entry name" value="Ig-like_dom"/>
</dbReference>
<evidence type="ECO:0000256" key="3">
    <source>
        <dbReference type="ARBA" id="ARBA00023180"/>
    </source>
</evidence>
<dbReference type="PROSITE" id="PS50835">
    <property type="entry name" value="IG_LIKE"/>
    <property type="match status" value="1"/>
</dbReference>
<evidence type="ECO:0000256" key="4">
    <source>
        <dbReference type="SAM" id="SignalP"/>
    </source>
</evidence>
<feature type="signal peptide" evidence="4">
    <location>
        <begin position="1"/>
        <end position="16"/>
    </location>
</feature>